<evidence type="ECO:0000313" key="2">
    <source>
        <dbReference type="EMBL" id="MFC4071011.1"/>
    </source>
</evidence>
<evidence type="ECO:0000313" key="3">
    <source>
        <dbReference type="Proteomes" id="UP001595867"/>
    </source>
</evidence>
<dbReference type="RefSeq" id="WP_378071884.1">
    <property type="nucleotide sequence ID" value="NZ_JBHSBL010000026.1"/>
</dbReference>
<keyword evidence="3" id="KW-1185">Reference proteome</keyword>
<sequence>MPRSYLQVAAVAAIVFIGAALAVLNTSPTGIPATLMSSLLAVTWLTACCSLAGLALASIRR</sequence>
<keyword evidence="1" id="KW-0812">Transmembrane</keyword>
<feature type="transmembrane region" description="Helical" evidence="1">
    <location>
        <begin position="38"/>
        <end position="59"/>
    </location>
</feature>
<accession>A0ABV8J4P4</accession>
<comment type="caution">
    <text evidence="2">The sequence shown here is derived from an EMBL/GenBank/DDBJ whole genome shotgun (WGS) entry which is preliminary data.</text>
</comment>
<proteinExistence type="predicted"/>
<dbReference type="EMBL" id="JBHSBL010000026">
    <property type="protein sequence ID" value="MFC4071011.1"/>
    <property type="molecule type" value="Genomic_DNA"/>
</dbReference>
<protein>
    <submittedName>
        <fullName evidence="2">Uncharacterized protein</fullName>
    </submittedName>
</protein>
<reference evidence="3" key="1">
    <citation type="journal article" date="2019" name="Int. J. Syst. Evol. Microbiol.">
        <title>The Global Catalogue of Microorganisms (GCM) 10K type strain sequencing project: providing services to taxonomists for standard genome sequencing and annotation.</title>
        <authorList>
            <consortium name="The Broad Institute Genomics Platform"/>
            <consortium name="The Broad Institute Genome Sequencing Center for Infectious Disease"/>
            <person name="Wu L."/>
            <person name="Ma J."/>
        </authorList>
    </citation>
    <scope>NUCLEOTIDE SEQUENCE [LARGE SCALE GENOMIC DNA]</scope>
    <source>
        <strain evidence="3">TBRC 5832</strain>
    </source>
</reference>
<keyword evidence="1" id="KW-1133">Transmembrane helix</keyword>
<gene>
    <name evidence="2" type="ORF">ACFO0C_39290</name>
</gene>
<keyword evidence="1" id="KW-0472">Membrane</keyword>
<evidence type="ECO:0000256" key="1">
    <source>
        <dbReference type="SAM" id="Phobius"/>
    </source>
</evidence>
<dbReference type="Proteomes" id="UP001595867">
    <property type="component" value="Unassembled WGS sequence"/>
</dbReference>
<name>A0ABV8J4P4_9ACTN</name>
<organism evidence="2 3">
    <name type="scientific">Actinoplanes subglobosus</name>
    <dbReference type="NCBI Taxonomy" id="1547892"/>
    <lineage>
        <taxon>Bacteria</taxon>
        <taxon>Bacillati</taxon>
        <taxon>Actinomycetota</taxon>
        <taxon>Actinomycetes</taxon>
        <taxon>Micromonosporales</taxon>
        <taxon>Micromonosporaceae</taxon>
        <taxon>Actinoplanes</taxon>
    </lineage>
</organism>